<keyword evidence="7" id="KW-0804">Transcription</keyword>
<dbReference type="OrthoDB" id="10018191at2759"/>
<evidence type="ECO:0000256" key="2">
    <source>
        <dbReference type="ARBA" id="ARBA00022723"/>
    </source>
</evidence>
<feature type="region of interest" description="Disordered" evidence="10">
    <location>
        <begin position="187"/>
        <end position="227"/>
    </location>
</feature>
<organism evidence="14">
    <name type="scientific">Thelazia callipaeda</name>
    <name type="common">Oriental eyeworm</name>
    <name type="synonym">Parasitic nematode</name>
    <dbReference type="NCBI Taxonomy" id="103827"/>
    <lineage>
        <taxon>Eukaryota</taxon>
        <taxon>Metazoa</taxon>
        <taxon>Ecdysozoa</taxon>
        <taxon>Nematoda</taxon>
        <taxon>Chromadorea</taxon>
        <taxon>Rhabditida</taxon>
        <taxon>Spirurina</taxon>
        <taxon>Spiruromorpha</taxon>
        <taxon>Thelazioidea</taxon>
        <taxon>Thelaziidae</taxon>
        <taxon>Thelazia</taxon>
    </lineage>
</organism>
<feature type="domain" description="C2H2-type" evidence="11">
    <location>
        <begin position="446"/>
        <end position="473"/>
    </location>
</feature>
<keyword evidence="4 9" id="KW-0863">Zinc-finger</keyword>
<dbReference type="PANTHER" id="PTHR16515:SF49">
    <property type="entry name" value="GASTRULA ZINC FINGER PROTEIN XLCGF49.1-LIKE-RELATED"/>
    <property type="match status" value="1"/>
</dbReference>
<sequence length="667" mass="73352">MRSILQCTPVICEQGPSAPSSPTIPGGSRLRRPYPLNADAIERMDLLSASYLSEMDWNKLSPLSPNATSDLGSSPRSSISLATDSLSQCWACFRESKKSSLEGDGDSDICSKDLLSPCIYSPAPLSPFSDCTEPPETPLSGNGIGISPAPSPLHSFQSLHFNFDSLRSSSSLSDRVDDNHHHLLVPESSLDLQTRERSHSDGEFAVKEKMDTSPVQSTISIPVTSTRLSSTSGQYKKRLLQKYEKEQEDKKVQKCESNQCAPFASSASEMNPKTATQPFPQSLLPSNEPFGSQQQFNAWIQHQLLTWRNHWYHSLGIPGPALVDVGGPRLLTLPDDHTPRGMLRNTVSPEIGSNFGPMRIRTTWRRSRSESDVNSGKHVCQHCGQAFALHDRLAKHIASRHRDRSASEIGEDSTSKTYKCTTCNRSFSRSDMLTRHMRLHTGIKPYGCQICGQVFSRSDHLSTHQRTHTGEKPYGCPQCNYAASRRDMITRHMRTHVRPPGSPEFNPLAISQLSLNQSGSQLQQSDSNSAGSQQNLTSMASNQLYGNPLMMRADNAITAATVVTTTEIIRDYRLPILENLPLPSVTTTTPLIGLNLRPSAFTPRNKLITSLSVTTPPQTLSSTSLLTLPSNINNSLQLSHSFPSSPTLRRQTSIGSFSTLSFSSSSE</sequence>
<evidence type="ECO:0000256" key="3">
    <source>
        <dbReference type="ARBA" id="ARBA00022737"/>
    </source>
</evidence>
<keyword evidence="5" id="KW-0862">Zinc</keyword>
<keyword evidence="6" id="KW-0805">Transcription regulation</keyword>
<feature type="compositionally biased region" description="Basic and acidic residues" evidence="10">
    <location>
        <begin position="193"/>
        <end position="211"/>
    </location>
</feature>
<reference evidence="12 13" key="2">
    <citation type="submission" date="2018-11" db="EMBL/GenBank/DDBJ databases">
        <authorList>
            <consortium name="Pathogen Informatics"/>
        </authorList>
    </citation>
    <scope>NUCLEOTIDE SEQUENCE [LARGE SCALE GENOMIC DNA]</scope>
</reference>
<dbReference type="PANTHER" id="PTHR16515">
    <property type="entry name" value="PR DOMAIN ZINC FINGER PROTEIN"/>
    <property type="match status" value="1"/>
</dbReference>
<dbReference type="InterPro" id="IPR013087">
    <property type="entry name" value="Znf_C2H2_type"/>
</dbReference>
<dbReference type="STRING" id="103827.A0A158RBW8"/>
<evidence type="ECO:0000313" key="12">
    <source>
        <dbReference type="EMBL" id="VDN03119.1"/>
    </source>
</evidence>
<accession>A0A158RBW8</accession>
<keyword evidence="2" id="KW-0479">Metal-binding</keyword>
<dbReference type="SUPFAM" id="SSF57667">
    <property type="entry name" value="beta-beta-alpha zinc fingers"/>
    <property type="match status" value="2"/>
</dbReference>
<dbReference type="PROSITE" id="PS00028">
    <property type="entry name" value="ZINC_FINGER_C2H2_1"/>
    <property type="match status" value="2"/>
</dbReference>
<dbReference type="EMBL" id="UYYF01004367">
    <property type="protein sequence ID" value="VDN03119.1"/>
    <property type="molecule type" value="Genomic_DNA"/>
</dbReference>
<feature type="region of interest" description="Disordered" evidence="10">
    <location>
        <begin position="263"/>
        <end position="290"/>
    </location>
</feature>
<evidence type="ECO:0000313" key="13">
    <source>
        <dbReference type="Proteomes" id="UP000276776"/>
    </source>
</evidence>
<evidence type="ECO:0000256" key="6">
    <source>
        <dbReference type="ARBA" id="ARBA00023015"/>
    </source>
</evidence>
<dbReference type="AlphaFoldDB" id="A0A158RBW8"/>
<dbReference type="Gene3D" id="3.30.160.60">
    <property type="entry name" value="Classic Zinc Finger"/>
    <property type="match status" value="3"/>
</dbReference>
<dbReference type="FunFam" id="3.30.160.60:FF:001498">
    <property type="entry name" value="Zinc finger protein 404"/>
    <property type="match status" value="1"/>
</dbReference>
<dbReference type="FunFam" id="3.30.160.60:FF:000395">
    <property type="entry name" value="zinc finger protein 513"/>
    <property type="match status" value="1"/>
</dbReference>
<evidence type="ECO:0000256" key="10">
    <source>
        <dbReference type="SAM" id="MobiDB-lite"/>
    </source>
</evidence>
<name>A0A158RBW8_THECL</name>
<dbReference type="SMART" id="SM00355">
    <property type="entry name" value="ZnF_C2H2"/>
    <property type="match status" value="4"/>
</dbReference>
<feature type="domain" description="C2H2-type" evidence="11">
    <location>
        <begin position="378"/>
        <end position="406"/>
    </location>
</feature>
<dbReference type="FunFam" id="3.30.160.60:FF:000303">
    <property type="entry name" value="Zinc finger protein 41"/>
    <property type="match status" value="1"/>
</dbReference>
<feature type="domain" description="C2H2-type" evidence="11">
    <location>
        <begin position="418"/>
        <end position="445"/>
    </location>
</feature>
<dbReference type="PROSITE" id="PS50157">
    <property type="entry name" value="ZINC_FINGER_C2H2_2"/>
    <property type="match status" value="4"/>
</dbReference>
<evidence type="ECO:0000256" key="7">
    <source>
        <dbReference type="ARBA" id="ARBA00023163"/>
    </source>
</evidence>
<dbReference type="Proteomes" id="UP000276776">
    <property type="component" value="Unassembled WGS sequence"/>
</dbReference>
<evidence type="ECO:0000259" key="11">
    <source>
        <dbReference type="PROSITE" id="PS50157"/>
    </source>
</evidence>
<evidence type="ECO:0000256" key="8">
    <source>
        <dbReference type="ARBA" id="ARBA00023242"/>
    </source>
</evidence>
<gene>
    <name evidence="12" type="ORF">TCLT_LOCUS5829</name>
</gene>
<feature type="region of interest" description="Disordered" evidence="10">
    <location>
        <begin position="336"/>
        <end position="357"/>
    </location>
</feature>
<feature type="compositionally biased region" description="Polar residues" evidence="10">
    <location>
        <begin position="213"/>
        <end position="227"/>
    </location>
</feature>
<evidence type="ECO:0000256" key="9">
    <source>
        <dbReference type="PROSITE-ProRule" id="PRU00042"/>
    </source>
</evidence>
<dbReference type="GO" id="GO:1990837">
    <property type="term" value="F:sequence-specific double-stranded DNA binding"/>
    <property type="evidence" value="ECO:0007669"/>
    <property type="project" value="UniProtKB-ARBA"/>
</dbReference>
<dbReference type="InterPro" id="IPR050331">
    <property type="entry name" value="Zinc_finger"/>
</dbReference>
<keyword evidence="8" id="KW-0539">Nucleus</keyword>
<keyword evidence="3" id="KW-0677">Repeat</keyword>
<dbReference type="WBParaSite" id="TCLT_0000584001-mRNA-1">
    <property type="protein sequence ID" value="TCLT_0000584001-mRNA-1"/>
    <property type="gene ID" value="TCLT_0000584001"/>
</dbReference>
<feature type="domain" description="C2H2-type" evidence="11">
    <location>
        <begin position="474"/>
        <end position="501"/>
    </location>
</feature>
<reference evidence="14" key="1">
    <citation type="submission" date="2016-04" db="UniProtKB">
        <authorList>
            <consortium name="WormBaseParasite"/>
        </authorList>
    </citation>
    <scope>IDENTIFICATION</scope>
</reference>
<evidence type="ECO:0000256" key="4">
    <source>
        <dbReference type="ARBA" id="ARBA00022771"/>
    </source>
</evidence>
<evidence type="ECO:0000256" key="5">
    <source>
        <dbReference type="ARBA" id="ARBA00022833"/>
    </source>
</evidence>
<dbReference type="Pfam" id="PF00096">
    <property type="entry name" value="zf-C2H2"/>
    <property type="match status" value="3"/>
</dbReference>
<dbReference type="GO" id="GO:0010468">
    <property type="term" value="P:regulation of gene expression"/>
    <property type="evidence" value="ECO:0007669"/>
    <property type="project" value="TreeGrafter"/>
</dbReference>
<protein>
    <submittedName>
        <fullName evidence="14">Zinc finger, C2H2 type</fullName>
    </submittedName>
</protein>
<evidence type="ECO:0000313" key="14">
    <source>
        <dbReference type="WBParaSite" id="TCLT_0000584001-mRNA-1"/>
    </source>
</evidence>
<evidence type="ECO:0000256" key="1">
    <source>
        <dbReference type="ARBA" id="ARBA00004123"/>
    </source>
</evidence>
<dbReference type="InterPro" id="IPR036236">
    <property type="entry name" value="Znf_C2H2_sf"/>
</dbReference>
<comment type="subcellular location">
    <subcellularLocation>
        <location evidence="1">Nucleus</location>
    </subcellularLocation>
</comment>
<keyword evidence="13" id="KW-1185">Reference proteome</keyword>
<dbReference type="OMA" id="PSNEPFG"/>
<proteinExistence type="predicted"/>
<dbReference type="GO" id="GO:0005634">
    <property type="term" value="C:nucleus"/>
    <property type="evidence" value="ECO:0007669"/>
    <property type="project" value="UniProtKB-SubCell"/>
</dbReference>
<dbReference type="GO" id="GO:0008270">
    <property type="term" value="F:zinc ion binding"/>
    <property type="evidence" value="ECO:0007669"/>
    <property type="project" value="UniProtKB-KW"/>
</dbReference>